<feature type="compositionally biased region" description="Polar residues" evidence="2">
    <location>
        <begin position="171"/>
        <end position="182"/>
    </location>
</feature>
<accession>A0ABR0FY27</accession>
<dbReference type="PANTHER" id="PTHR40633:SF1">
    <property type="entry name" value="GPI ANCHORED SERINE-THREONINE RICH PROTEIN (AFU_ORTHOLOGUE AFUA_1G03630)"/>
    <property type="match status" value="1"/>
</dbReference>
<proteinExistence type="predicted"/>
<evidence type="ECO:0000259" key="4">
    <source>
        <dbReference type="Pfam" id="PF10342"/>
    </source>
</evidence>
<feature type="compositionally biased region" description="Low complexity" evidence="2">
    <location>
        <begin position="119"/>
        <end position="165"/>
    </location>
</feature>
<dbReference type="GeneID" id="87893904"/>
<sequence>MKYSFATVLALATAALARPKFTNSNYDLVVGEPFTLRWDSAEGNVKISLYKGTAGDENSFKPVQVLTTTSGASGSFTYTPTDSLNGDYAFVIEDESGDPRNFSPAFPLEGTEVVTSATTSVTTITSTAESSTETSTESSTETETSTESTTATTLETTTTAPPTSTRRAQETETAPPNTNNGQRFASSLALVLGTVAALVFFN</sequence>
<evidence type="ECO:0000313" key="5">
    <source>
        <dbReference type="EMBL" id="KAK4648568.1"/>
    </source>
</evidence>
<evidence type="ECO:0000256" key="2">
    <source>
        <dbReference type="SAM" id="MobiDB-lite"/>
    </source>
</evidence>
<dbReference type="PANTHER" id="PTHR40633">
    <property type="entry name" value="MATRIX PROTEIN, PUTATIVE (AFU_ORTHOLOGUE AFUA_8G05410)-RELATED"/>
    <property type="match status" value="1"/>
</dbReference>
<dbReference type="Proteomes" id="UP001322138">
    <property type="component" value="Unassembled WGS sequence"/>
</dbReference>
<gene>
    <name evidence="5" type="ORF">QC761_111340</name>
</gene>
<dbReference type="InterPro" id="IPR018466">
    <property type="entry name" value="Kre9/Knh1-like_N"/>
</dbReference>
<keyword evidence="6" id="KW-1185">Reference proteome</keyword>
<reference evidence="5 6" key="1">
    <citation type="journal article" date="2023" name="bioRxiv">
        <title>High-quality genome assemblies of four members of thePodospora anserinaspecies complex.</title>
        <authorList>
            <person name="Ament-Velasquez S.L."/>
            <person name="Vogan A.A."/>
            <person name="Wallerman O."/>
            <person name="Hartmann F."/>
            <person name="Gautier V."/>
            <person name="Silar P."/>
            <person name="Giraud T."/>
            <person name="Johannesson H."/>
        </authorList>
    </citation>
    <scope>NUCLEOTIDE SEQUENCE [LARGE SCALE GENOMIC DNA]</scope>
    <source>
        <strain evidence="5 6">CBS 112042</strain>
    </source>
</reference>
<protein>
    <recommendedName>
        <fullName evidence="4">Yeast cell wall synthesis Kre9/Knh1-like N-terminal domain-containing protein</fullName>
    </recommendedName>
</protein>
<feature type="domain" description="Yeast cell wall synthesis Kre9/Knh1-like N-terminal" evidence="4">
    <location>
        <begin position="23"/>
        <end position="107"/>
    </location>
</feature>
<evidence type="ECO:0000313" key="6">
    <source>
        <dbReference type="Proteomes" id="UP001322138"/>
    </source>
</evidence>
<dbReference type="InterPro" id="IPR052982">
    <property type="entry name" value="SRP1/TIP1-like"/>
</dbReference>
<name>A0ABR0FY27_9PEZI</name>
<evidence type="ECO:0000256" key="3">
    <source>
        <dbReference type="SAM" id="SignalP"/>
    </source>
</evidence>
<organism evidence="5 6">
    <name type="scientific">Podospora bellae-mahoneyi</name>
    <dbReference type="NCBI Taxonomy" id="2093777"/>
    <lineage>
        <taxon>Eukaryota</taxon>
        <taxon>Fungi</taxon>
        <taxon>Dikarya</taxon>
        <taxon>Ascomycota</taxon>
        <taxon>Pezizomycotina</taxon>
        <taxon>Sordariomycetes</taxon>
        <taxon>Sordariomycetidae</taxon>
        <taxon>Sordariales</taxon>
        <taxon>Podosporaceae</taxon>
        <taxon>Podospora</taxon>
    </lineage>
</organism>
<dbReference type="Pfam" id="PF10342">
    <property type="entry name" value="Kre9_KNH"/>
    <property type="match status" value="1"/>
</dbReference>
<evidence type="ECO:0000256" key="1">
    <source>
        <dbReference type="ARBA" id="ARBA00022729"/>
    </source>
</evidence>
<comment type="caution">
    <text evidence="5">The sequence shown here is derived from an EMBL/GenBank/DDBJ whole genome shotgun (WGS) entry which is preliminary data.</text>
</comment>
<feature type="signal peptide" evidence="3">
    <location>
        <begin position="1"/>
        <end position="17"/>
    </location>
</feature>
<keyword evidence="1 3" id="KW-0732">Signal</keyword>
<feature type="region of interest" description="Disordered" evidence="2">
    <location>
        <begin position="119"/>
        <end position="182"/>
    </location>
</feature>
<dbReference type="RefSeq" id="XP_062737544.1">
    <property type="nucleotide sequence ID" value="XM_062874422.1"/>
</dbReference>
<dbReference type="EMBL" id="JAFFGZ010000001">
    <property type="protein sequence ID" value="KAK4648568.1"/>
    <property type="molecule type" value="Genomic_DNA"/>
</dbReference>
<feature type="chain" id="PRO_5047048182" description="Yeast cell wall synthesis Kre9/Knh1-like N-terminal domain-containing protein" evidence="3">
    <location>
        <begin position="18"/>
        <end position="202"/>
    </location>
</feature>